<dbReference type="EMBL" id="LN902844">
    <property type="protein sequence ID" value="CDI98100.1"/>
    <property type="molecule type" value="Genomic_DNA"/>
</dbReference>
<gene>
    <name evidence="2" type="ORF">EmuJ_000192700</name>
</gene>
<organism evidence="2 3">
    <name type="scientific">Echinococcus multilocularis</name>
    <name type="common">Fox tapeworm</name>
    <dbReference type="NCBI Taxonomy" id="6211"/>
    <lineage>
        <taxon>Eukaryota</taxon>
        <taxon>Metazoa</taxon>
        <taxon>Spiralia</taxon>
        <taxon>Lophotrochozoa</taxon>
        <taxon>Platyhelminthes</taxon>
        <taxon>Cestoda</taxon>
        <taxon>Eucestoda</taxon>
        <taxon>Cyclophyllidea</taxon>
        <taxon>Taeniidae</taxon>
        <taxon>Echinococcus</taxon>
    </lineage>
</organism>
<accession>A0A087W0G6</accession>
<dbReference type="Proteomes" id="UP000017246">
    <property type="component" value="Unassembled WGS sequence"/>
</dbReference>
<proteinExistence type="predicted"/>
<evidence type="ECO:0000256" key="1">
    <source>
        <dbReference type="SAM" id="Phobius"/>
    </source>
</evidence>
<feature type="transmembrane region" description="Helical" evidence="1">
    <location>
        <begin position="91"/>
        <end position="111"/>
    </location>
</feature>
<keyword evidence="1" id="KW-0812">Transmembrane</keyword>
<keyword evidence="3" id="KW-1185">Reference proteome</keyword>
<name>A0A087W0G6_ECHMU</name>
<sequence length="178" mass="20318">MRSADRAKRMSSGRFHNRRADTHVRTHACTFHCECACVHVAMATKCEGAKACLQICAMWARWQNYRFRLFALGRRDSLPKCLGKMAYFSRWILLLGQRALVTLFTLFLGVIEGGHYATASYCYSSSVFWLTKERHAFALTNNTWRRTARSRSLIDGDHLGVHSSSQLTRAWILCSGCT</sequence>
<reference evidence="2" key="1">
    <citation type="journal article" date="2013" name="Nature">
        <title>The genomes of four tapeworm species reveal adaptations to parasitism.</title>
        <authorList>
            <person name="Tsai I.J."/>
            <person name="Zarowiecki M."/>
            <person name="Holroyd N."/>
            <person name="Garciarrubio A."/>
            <person name="Sanchez-Flores A."/>
            <person name="Brooks K.L."/>
            <person name="Tracey A."/>
            <person name="Bobes R.J."/>
            <person name="Fragoso G."/>
            <person name="Sciutto E."/>
            <person name="Aslett M."/>
            <person name="Beasley H."/>
            <person name="Bennett H.M."/>
            <person name="Cai J."/>
            <person name="Camicia F."/>
            <person name="Clark R."/>
            <person name="Cucher M."/>
            <person name="De Silva N."/>
            <person name="Day T.A."/>
            <person name="Deplazes P."/>
            <person name="Estrada K."/>
            <person name="Fernandez C."/>
            <person name="Holland P.W."/>
            <person name="Hou J."/>
            <person name="Hu S."/>
            <person name="Huckvale T."/>
            <person name="Hung S.S."/>
            <person name="Kamenetzky L."/>
            <person name="Keane J.A."/>
            <person name="Kiss F."/>
            <person name="Koziol U."/>
            <person name="Lambert O."/>
            <person name="Liu K."/>
            <person name="Luo X."/>
            <person name="Luo Y."/>
            <person name="Macchiaroli N."/>
            <person name="Nichol S."/>
            <person name="Paps J."/>
            <person name="Parkinson J."/>
            <person name="Pouchkina-Stantcheva N."/>
            <person name="Riddiford N."/>
            <person name="Rosenzvit M."/>
            <person name="Salinas G."/>
            <person name="Wasmuth J.D."/>
            <person name="Zamanian M."/>
            <person name="Zheng Y."/>
            <person name="Cai X."/>
            <person name="Soberon X."/>
            <person name="Olson P.D."/>
            <person name="Laclette J.P."/>
            <person name="Brehm K."/>
            <person name="Berriman M."/>
            <person name="Garciarrubio A."/>
            <person name="Bobes R.J."/>
            <person name="Fragoso G."/>
            <person name="Sanchez-Flores A."/>
            <person name="Estrada K."/>
            <person name="Cevallos M.A."/>
            <person name="Morett E."/>
            <person name="Gonzalez V."/>
            <person name="Portillo T."/>
            <person name="Ochoa-Leyva A."/>
            <person name="Jose M.V."/>
            <person name="Sciutto E."/>
            <person name="Landa A."/>
            <person name="Jimenez L."/>
            <person name="Valdes V."/>
            <person name="Carrero J.C."/>
            <person name="Larralde C."/>
            <person name="Morales-Montor J."/>
            <person name="Limon-Lason J."/>
            <person name="Soberon X."/>
            <person name="Laclette J.P."/>
        </authorList>
    </citation>
    <scope>NUCLEOTIDE SEQUENCE [LARGE SCALE GENOMIC DNA]</scope>
</reference>
<keyword evidence="1" id="KW-1133">Transmembrane helix</keyword>
<reference evidence="2" key="2">
    <citation type="submission" date="2015-11" db="EMBL/GenBank/DDBJ databases">
        <authorList>
            <person name="Zhang Y."/>
            <person name="Guo Z."/>
        </authorList>
    </citation>
    <scope>NUCLEOTIDE SEQUENCE</scope>
</reference>
<protein>
    <submittedName>
        <fullName evidence="2">Uncharacterized protein</fullName>
    </submittedName>
</protein>
<evidence type="ECO:0000313" key="3">
    <source>
        <dbReference type="Proteomes" id="UP000017246"/>
    </source>
</evidence>
<dbReference type="AlphaFoldDB" id="A0A087W0G6"/>
<keyword evidence="1" id="KW-0472">Membrane</keyword>
<evidence type="ECO:0000313" key="2">
    <source>
        <dbReference type="EMBL" id="CDI98100.1"/>
    </source>
</evidence>